<organism evidence="1 2">
    <name type="scientific">Pontimicrobium aquaticum</name>
    <dbReference type="NCBI Taxonomy" id="2565367"/>
    <lineage>
        <taxon>Bacteria</taxon>
        <taxon>Pseudomonadati</taxon>
        <taxon>Bacteroidota</taxon>
        <taxon>Flavobacteriia</taxon>
        <taxon>Flavobacteriales</taxon>
        <taxon>Flavobacteriaceae</taxon>
        <taxon>Pontimicrobium</taxon>
    </lineage>
</organism>
<dbReference type="RefSeq" id="WP_136842581.1">
    <property type="nucleotide sequence ID" value="NZ_SUPL01000003.1"/>
</dbReference>
<protein>
    <submittedName>
        <fullName evidence="1">Peptidase E</fullName>
    </submittedName>
</protein>
<dbReference type="Pfam" id="PF20420">
    <property type="entry name" value="DUF6702"/>
    <property type="match status" value="1"/>
</dbReference>
<accession>A0A4U0EWU9</accession>
<dbReference type="AlphaFoldDB" id="A0A4U0EWU9"/>
<dbReference type="Proteomes" id="UP000307657">
    <property type="component" value="Unassembled WGS sequence"/>
</dbReference>
<reference evidence="1 2" key="1">
    <citation type="submission" date="2019-04" db="EMBL/GenBank/DDBJ databases">
        <title>Lacinutrix sp. nov., isolated from marine water.</title>
        <authorList>
            <person name="Kim W."/>
        </authorList>
    </citation>
    <scope>NUCLEOTIDE SEQUENCE [LARGE SCALE GENOMIC DNA]</scope>
    <source>
        <strain evidence="1 2">CAU 1491</strain>
    </source>
</reference>
<dbReference type="OrthoDB" id="5735516at2"/>
<dbReference type="InterPro" id="IPR046525">
    <property type="entry name" value="DUF6702"/>
</dbReference>
<evidence type="ECO:0000313" key="2">
    <source>
        <dbReference type="Proteomes" id="UP000307657"/>
    </source>
</evidence>
<sequence>MKIRKLLVFLIAIPLLSFSVAHKYYVSVTDIEFVKEQQSVQIISRVFIDDFEKMLRERYDNNITMNFGKDEAQINAYTEKYLKTKLKVTINNELKNFEFLGKEYEDDIVYFYLEIKGVSKIDSFEITNQILFDVFDEQQNLVKTKINSRNKSFMLIPQNDKGVLNFN</sequence>
<dbReference type="EMBL" id="SUPL01000003">
    <property type="protein sequence ID" value="TJY36447.1"/>
    <property type="molecule type" value="Genomic_DNA"/>
</dbReference>
<keyword evidence="2" id="KW-1185">Reference proteome</keyword>
<comment type="caution">
    <text evidence="1">The sequence shown here is derived from an EMBL/GenBank/DDBJ whole genome shotgun (WGS) entry which is preliminary data.</text>
</comment>
<proteinExistence type="predicted"/>
<gene>
    <name evidence="1" type="ORF">E5167_07235</name>
</gene>
<evidence type="ECO:0000313" key="1">
    <source>
        <dbReference type="EMBL" id="TJY36447.1"/>
    </source>
</evidence>
<name>A0A4U0EWU9_9FLAO</name>